<protein>
    <submittedName>
        <fullName evidence="1">Uncharacterized protein</fullName>
    </submittedName>
</protein>
<evidence type="ECO:0000313" key="2">
    <source>
        <dbReference type="Proteomes" id="UP000001402"/>
    </source>
</evidence>
<dbReference type="AlphaFoldDB" id="E6VML0"/>
<name>E6VML0_RHOPX</name>
<evidence type="ECO:0000313" key="1">
    <source>
        <dbReference type="EMBL" id="ADU43500.1"/>
    </source>
</evidence>
<dbReference type="EMBL" id="CP002418">
    <property type="protein sequence ID" value="ADU43500.1"/>
    <property type="molecule type" value="Genomic_DNA"/>
</dbReference>
<accession>E6VML0</accession>
<sequence>MIAKADDPTKTGKVYRSLKKGGFTGGPVTYGAFTSAWEALEGLELVTRSPGAPRFHSLGFDNKPMHLDGMGRASVFEATPKLLTLAHQHGVALEDISRHFEQDRGALQLRAYSMWKWSPRSGADSGTAPTKVRGAIVSFEPSARAAELEAQVTRLNDFLRNFTIRGGRFNGFYRGFNRGQEAGAFKWDRGGRLYAYGQDTYQSISQDGRALITINGEPTVEIDISASYLTVFHGLIKAPFDPREGTWERIDIDNKQVAKDWINFSLAKGTELQKWPRGSVREYRAQGIALARDYPIPTVRNAALTAFPALTKLEGSGLTWAELMYAEAEAIMTTMARLMDKGVPCLPVFDSIIIPLSQVRLATGVLYDAFYQRVGRPPLLKPKSALPGVDEQMAAAMDVDERWVNPFHL</sequence>
<dbReference type="KEGG" id="rpx:Rpdx1_1888"/>
<dbReference type="HOGENOM" id="CLU_672457_0_0_5"/>
<proteinExistence type="predicted"/>
<gene>
    <name evidence="1" type="ordered locus">Rpdx1_1888</name>
</gene>
<dbReference type="eggNOG" id="ENOG50338ZR">
    <property type="taxonomic scope" value="Bacteria"/>
</dbReference>
<organism evidence="1 2">
    <name type="scientific">Rhodopseudomonas palustris (strain DX-1)</name>
    <dbReference type="NCBI Taxonomy" id="652103"/>
    <lineage>
        <taxon>Bacteria</taxon>
        <taxon>Pseudomonadati</taxon>
        <taxon>Pseudomonadota</taxon>
        <taxon>Alphaproteobacteria</taxon>
        <taxon>Hyphomicrobiales</taxon>
        <taxon>Nitrobacteraceae</taxon>
        <taxon>Rhodopseudomonas</taxon>
    </lineage>
</organism>
<dbReference type="Proteomes" id="UP000001402">
    <property type="component" value="Chromosome"/>
</dbReference>
<reference evidence="1" key="1">
    <citation type="submission" date="2010-12" db="EMBL/GenBank/DDBJ databases">
        <title>Complete sequence of Rhodopseudomonas palustris DX-1.</title>
        <authorList>
            <consortium name="US DOE Joint Genome Institute"/>
            <person name="Lucas S."/>
            <person name="Copeland A."/>
            <person name="Lapidus A."/>
            <person name="Cheng J.-F."/>
            <person name="Goodwin L."/>
            <person name="Pitluck S."/>
            <person name="Misra M."/>
            <person name="Chertkov O."/>
            <person name="Detter J.C."/>
            <person name="Han C."/>
            <person name="Tapia R."/>
            <person name="Land M."/>
            <person name="Hauser L."/>
            <person name="Kyrpides N."/>
            <person name="Ivanova N."/>
            <person name="Ovchinnikova G."/>
            <person name="Logan B."/>
            <person name="Oda Y."/>
            <person name="Harwood C."/>
            <person name="Woyke T."/>
        </authorList>
    </citation>
    <scope>NUCLEOTIDE SEQUENCE [LARGE SCALE GENOMIC DNA]</scope>
    <source>
        <strain evidence="1">DX-1</strain>
    </source>
</reference>